<keyword evidence="1" id="KW-0472">Membrane</keyword>
<feature type="transmembrane region" description="Helical" evidence="1">
    <location>
        <begin position="32"/>
        <end position="53"/>
    </location>
</feature>
<sequence length="149" mass="15825">MIVFLAWHVMWALTGLEVPTAATHPGSGRVIFYVLSAALYLMVAVGVLLALALVIRSWRRRVPRWLLLSATWAGAVLLVLRGASGVVDDVVRATGVLPDGLTGLSTAQTTGMAHPSTWATVAGDATDLVFVVGGIVFTLTALAFRHPRH</sequence>
<feature type="transmembrane region" description="Helical" evidence="1">
    <location>
        <begin position="125"/>
        <end position="144"/>
    </location>
</feature>
<evidence type="ECO:0008006" key="4">
    <source>
        <dbReference type="Google" id="ProtNLM"/>
    </source>
</evidence>
<proteinExistence type="predicted"/>
<evidence type="ECO:0000313" key="3">
    <source>
        <dbReference type="Proteomes" id="UP001592531"/>
    </source>
</evidence>
<reference evidence="2 3" key="1">
    <citation type="submission" date="2024-09" db="EMBL/GenBank/DDBJ databases">
        <authorList>
            <person name="Lee S.D."/>
        </authorList>
    </citation>
    <scope>NUCLEOTIDE SEQUENCE [LARGE SCALE GENOMIC DNA]</scope>
    <source>
        <strain evidence="2 3">N8-3</strain>
    </source>
</reference>
<keyword evidence="3" id="KW-1185">Reference proteome</keyword>
<gene>
    <name evidence="2" type="ORF">ACEZDE_02370</name>
</gene>
<evidence type="ECO:0000313" key="2">
    <source>
        <dbReference type="EMBL" id="MFC1415494.1"/>
    </source>
</evidence>
<protein>
    <recommendedName>
        <fullName evidence="4">DUF3995 domain-containing protein</fullName>
    </recommendedName>
</protein>
<keyword evidence="1" id="KW-1133">Transmembrane helix</keyword>
<dbReference type="Proteomes" id="UP001592531">
    <property type="component" value="Unassembled WGS sequence"/>
</dbReference>
<name>A0ABV6VP27_9ACTN</name>
<keyword evidence="1" id="KW-0812">Transmembrane</keyword>
<evidence type="ECO:0000256" key="1">
    <source>
        <dbReference type="SAM" id="Phobius"/>
    </source>
</evidence>
<comment type="caution">
    <text evidence="2">The sequence shown here is derived from an EMBL/GenBank/DDBJ whole genome shotgun (WGS) entry which is preliminary data.</text>
</comment>
<accession>A0ABV6VP27</accession>
<dbReference type="RefSeq" id="WP_380531338.1">
    <property type="nucleotide sequence ID" value="NZ_JBHFAB010000002.1"/>
</dbReference>
<organism evidence="2 3">
    <name type="scientific">Streptacidiphilus cavernicola</name>
    <dbReference type="NCBI Taxonomy" id="3342716"/>
    <lineage>
        <taxon>Bacteria</taxon>
        <taxon>Bacillati</taxon>
        <taxon>Actinomycetota</taxon>
        <taxon>Actinomycetes</taxon>
        <taxon>Kitasatosporales</taxon>
        <taxon>Streptomycetaceae</taxon>
        <taxon>Streptacidiphilus</taxon>
    </lineage>
</organism>
<dbReference type="EMBL" id="JBHFAB010000002">
    <property type="protein sequence ID" value="MFC1415494.1"/>
    <property type="molecule type" value="Genomic_DNA"/>
</dbReference>
<feature type="transmembrane region" description="Helical" evidence="1">
    <location>
        <begin position="65"/>
        <end position="83"/>
    </location>
</feature>